<dbReference type="Gene3D" id="3.20.20.100">
    <property type="entry name" value="NADP-dependent oxidoreductase domain"/>
    <property type="match status" value="1"/>
</dbReference>
<dbReference type="PRINTS" id="PR00069">
    <property type="entry name" value="ALDKETRDTASE"/>
</dbReference>
<dbReference type="KEGG" id="fcy:FRACYDRAFT_186042"/>
<dbReference type="OrthoDB" id="416253at2759"/>
<feature type="binding site" evidence="5">
    <location>
        <position position="136"/>
    </location>
    <ligand>
        <name>substrate</name>
    </ligand>
</feature>
<feature type="active site" description="Proton donor" evidence="4">
    <location>
        <position position="76"/>
    </location>
</feature>
<dbReference type="PROSITE" id="PS00062">
    <property type="entry name" value="ALDOKETO_REDUCTASE_2"/>
    <property type="match status" value="1"/>
</dbReference>
<keyword evidence="3" id="KW-0560">Oxidoreductase</keyword>
<feature type="domain" description="NADP-dependent oxidoreductase" evidence="7">
    <location>
        <begin position="50"/>
        <end position="286"/>
    </location>
</feature>
<evidence type="ECO:0000256" key="3">
    <source>
        <dbReference type="ARBA" id="ARBA00023002"/>
    </source>
</evidence>
<keyword evidence="2" id="KW-0521">NADP</keyword>
<evidence type="ECO:0000259" key="7">
    <source>
        <dbReference type="Pfam" id="PF00248"/>
    </source>
</evidence>
<dbReference type="PANTHER" id="PTHR43827:SF3">
    <property type="entry name" value="NADP-DEPENDENT OXIDOREDUCTASE DOMAIN-CONTAINING PROTEIN"/>
    <property type="match status" value="1"/>
</dbReference>
<dbReference type="PIRSF" id="PIRSF000097">
    <property type="entry name" value="AKR"/>
    <property type="match status" value="1"/>
</dbReference>
<feature type="site" description="Lowers pKa of active site Tyr" evidence="6">
    <location>
        <position position="101"/>
    </location>
</feature>
<name>A0A1E7FGG7_9STRA</name>
<evidence type="ECO:0000313" key="9">
    <source>
        <dbReference type="Proteomes" id="UP000095751"/>
    </source>
</evidence>
<dbReference type="InterPro" id="IPR036812">
    <property type="entry name" value="NAD(P)_OxRdtase_dom_sf"/>
</dbReference>
<evidence type="ECO:0000256" key="5">
    <source>
        <dbReference type="PIRSR" id="PIRSR000097-2"/>
    </source>
</evidence>
<dbReference type="PANTHER" id="PTHR43827">
    <property type="entry name" value="2,5-DIKETO-D-GLUCONIC ACID REDUCTASE"/>
    <property type="match status" value="1"/>
</dbReference>
<sequence length="324" mass="36113">MSSSLSSSLINAPTIPLRNGMVHPTIGFGTYKVGFIPASASTVTESDKAGMERTASECIKDALDCGYRFLECAQFYGNEHEVGAAIAASGVSREDLFICSKVWTTTIEEGPDAVEKQLEKTLSDLGTDYIDLYLIHWPVPGKHVEAYKRLQELKIAGKIKGIGVSNYAWEDYLELKEADGVTDFPVVNQIEINPFLYRKNTIQKFTDEGVVLQSYRSLRDGKAFNDPTLIKIASAKGKTVAQILGRWCHQSGFVYIPKSVKKERMIENAQIFDFELSEDDMNELNGLTTPEALETFKDLYRKCVNRDTSKDGTMEGVKMDITID</sequence>
<evidence type="ECO:0000256" key="6">
    <source>
        <dbReference type="PIRSR" id="PIRSR000097-3"/>
    </source>
</evidence>
<dbReference type="InParanoid" id="A0A1E7FGG7"/>
<accession>A0A1E7FGG7</accession>
<dbReference type="FunFam" id="3.20.20.100:FF:000002">
    <property type="entry name" value="2,5-diketo-D-gluconic acid reductase A"/>
    <property type="match status" value="1"/>
</dbReference>
<evidence type="ECO:0000256" key="1">
    <source>
        <dbReference type="ARBA" id="ARBA00007905"/>
    </source>
</evidence>
<dbReference type="CDD" id="cd19071">
    <property type="entry name" value="AKR_AKR1-5-like"/>
    <property type="match status" value="1"/>
</dbReference>
<dbReference type="GO" id="GO:0016616">
    <property type="term" value="F:oxidoreductase activity, acting on the CH-OH group of donors, NAD or NADP as acceptor"/>
    <property type="evidence" value="ECO:0007669"/>
    <property type="project" value="UniProtKB-ARBA"/>
</dbReference>
<dbReference type="EMBL" id="KV784358">
    <property type="protein sequence ID" value="OEU16873.1"/>
    <property type="molecule type" value="Genomic_DNA"/>
</dbReference>
<protein>
    <submittedName>
        <fullName evidence="8">Aldo/keto reductase</fullName>
    </submittedName>
</protein>
<organism evidence="8 9">
    <name type="scientific">Fragilariopsis cylindrus CCMP1102</name>
    <dbReference type="NCBI Taxonomy" id="635003"/>
    <lineage>
        <taxon>Eukaryota</taxon>
        <taxon>Sar</taxon>
        <taxon>Stramenopiles</taxon>
        <taxon>Ochrophyta</taxon>
        <taxon>Bacillariophyta</taxon>
        <taxon>Bacillariophyceae</taxon>
        <taxon>Bacillariophycidae</taxon>
        <taxon>Bacillariales</taxon>
        <taxon>Bacillariaceae</taxon>
        <taxon>Fragilariopsis</taxon>
    </lineage>
</organism>
<gene>
    <name evidence="8" type="ORF">FRACYDRAFT_186042</name>
</gene>
<dbReference type="AlphaFoldDB" id="A0A1E7FGG7"/>
<dbReference type="InterPro" id="IPR020471">
    <property type="entry name" value="AKR"/>
</dbReference>
<reference evidence="8 9" key="1">
    <citation type="submission" date="2016-09" db="EMBL/GenBank/DDBJ databases">
        <title>Extensive genetic diversity and differential bi-allelic expression allows diatom success in the polar Southern Ocean.</title>
        <authorList>
            <consortium name="DOE Joint Genome Institute"/>
            <person name="Mock T."/>
            <person name="Otillar R.P."/>
            <person name="Strauss J."/>
            <person name="Dupont C."/>
            <person name="Frickenhaus S."/>
            <person name="Maumus F."/>
            <person name="Mcmullan M."/>
            <person name="Sanges R."/>
            <person name="Schmutz J."/>
            <person name="Toseland A."/>
            <person name="Valas R."/>
            <person name="Veluchamy A."/>
            <person name="Ward B.J."/>
            <person name="Allen A."/>
            <person name="Barry K."/>
            <person name="Falciatore A."/>
            <person name="Ferrante M."/>
            <person name="Fortunato A.E."/>
            <person name="Gloeckner G."/>
            <person name="Gruber A."/>
            <person name="Hipkin R."/>
            <person name="Janech M."/>
            <person name="Kroth P."/>
            <person name="Leese F."/>
            <person name="Lindquist E."/>
            <person name="Lyon B.R."/>
            <person name="Martin J."/>
            <person name="Mayer C."/>
            <person name="Parker M."/>
            <person name="Quesneville H."/>
            <person name="Raymond J."/>
            <person name="Uhlig C."/>
            <person name="Valentin K.U."/>
            <person name="Worden A.Z."/>
            <person name="Armbrust E.V."/>
            <person name="Bowler C."/>
            <person name="Green B."/>
            <person name="Moulton V."/>
            <person name="Van Oosterhout C."/>
            <person name="Grigoriev I."/>
        </authorList>
    </citation>
    <scope>NUCLEOTIDE SEQUENCE [LARGE SCALE GENOMIC DNA]</scope>
    <source>
        <strain evidence="8 9">CCMP1102</strain>
    </source>
</reference>
<dbReference type="InterPro" id="IPR018170">
    <property type="entry name" value="Aldo/ket_reductase_CS"/>
</dbReference>
<dbReference type="InterPro" id="IPR023210">
    <property type="entry name" value="NADP_OxRdtase_dom"/>
</dbReference>
<dbReference type="PROSITE" id="PS00063">
    <property type="entry name" value="ALDOKETO_REDUCTASE_3"/>
    <property type="match status" value="1"/>
</dbReference>
<dbReference type="SUPFAM" id="SSF51430">
    <property type="entry name" value="NAD(P)-linked oxidoreductase"/>
    <property type="match status" value="1"/>
</dbReference>
<keyword evidence="9" id="KW-1185">Reference proteome</keyword>
<proteinExistence type="inferred from homology"/>
<comment type="similarity">
    <text evidence="1">Belongs to the aldo/keto reductase family.</text>
</comment>
<dbReference type="Pfam" id="PF00248">
    <property type="entry name" value="Aldo_ket_red"/>
    <property type="match status" value="1"/>
</dbReference>
<evidence type="ECO:0000313" key="8">
    <source>
        <dbReference type="EMBL" id="OEU16873.1"/>
    </source>
</evidence>
<evidence type="ECO:0000256" key="4">
    <source>
        <dbReference type="PIRSR" id="PIRSR000097-1"/>
    </source>
</evidence>
<dbReference type="Proteomes" id="UP000095751">
    <property type="component" value="Unassembled WGS sequence"/>
</dbReference>
<evidence type="ECO:0000256" key="2">
    <source>
        <dbReference type="ARBA" id="ARBA00022857"/>
    </source>
</evidence>